<dbReference type="HOGENOM" id="CLU_1434386_0_0_1"/>
<sequence length="189" mass="20192">MIGLAVLLDEVLVLLDEVDIARAVPNLARLFHDFAPAAVLQDILGLLVDEALQQLHGPLVEGSKFRSGSIPVVVPPDEDFERLQGLWPVFVPLRLGDDAAQFLFHGLSVLRAAVVGRERGLLGFHASHVLKHVHASVSGHGGCVAEIVSRVLVSETSALIDQCRSSLAASLGIGDKSADRSMSEFFGCE</sequence>
<dbReference type="AlphaFoldDB" id="G3JTE3"/>
<reference evidence="2 3" key="1">
    <citation type="journal article" date="2011" name="Genome Biol.">
        <title>Genome sequence of the insect pathogenic fungus Cordyceps militaris, a valued traditional Chinese medicine.</title>
        <authorList>
            <person name="Zheng P."/>
            <person name="Xia Y."/>
            <person name="Xiao G."/>
            <person name="Xiong C."/>
            <person name="Hu X."/>
            <person name="Zhang S."/>
            <person name="Zheng H."/>
            <person name="Huang Y."/>
            <person name="Zhou Y."/>
            <person name="Wang S."/>
            <person name="Zhao G.P."/>
            <person name="Liu X."/>
            <person name="St Leger R.J."/>
            <person name="Wang C."/>
        </authorList>
    </citation>
    <scope>NUCLEOTIDE SEQUENCE [LARGE SCALE GENOMIC DNA]</scope>
    <source>
        <strain evidence="2 3">CM01</strain>
    </source>
</reference>
<evidence type="ECO:0000313" key="3">
    <source>
        <dbReference type="Proteomes" id="UP000001610"/>
    </source>
</evidence>
<dbReference type="InParanoid" id="G3JTE3"/>
<dbReference type="RefSeq" id="XP_006673535.1">
    <property type="nucleotide sequence ID" value="XM_006673472.1"/>
</dbReference>
<accession>G3JTE3</accession>
<protein>
    <recommendedName>
        <fullName evidence="4">Secreted protein</fullName>
    </recommendedName>
</protein>
<dbReference type="EMBL" id="JH126405">
    <property type="protein sequence ID" value="EGX88290.1"/>
    <property type="molecule type" value="Genomic_DNA"/>
</dbReference>
<gene>
    <name evidence="2" type="ORF">CCM_08333</name>
</gene>
<proteinExistence type="predicted"/>
<dbReference type="Proteomes" id="UP000001610">
    <property type="component" value="Unassembled WGS sequence"/>
</dbReference>
<keyword evidence="3" id="KW-1185">Reference proteome</keyword>
<keyword evidence="1" id="KW-0732">Signal</keyword>
<evidence type="ECO:0000313" key="2">
    <source>
        <dbReference type="EMBL" id="EGX88290.1"/>
    </source>
</evidence>
<dbReference type="GeneID" id="18170341"/>
<dbReference type="KEGG" id="cmt:CCM_08333"/>
<evidence type="ECO:0008006" key="4">
    <source>
        <dbReference type="Google" id="ProtNLM"/>
    </source>
</evidence>
<name>G3JTE3_CORMM</name>
<feature type="signal peptide" evidence="1">
    <location>
        <begin position="1"/>
        <end position="23"/>
    </location>
</feature>
<evidence type="ECO:0000256" key="1">
    <source>
        <dbReference type="SAM" id="SignalP"/>
    </source>
</evidence>
<feature type="chain" id="PRO_5003446512" description="Secreted protein" evidence="1">
    <location>
        <begin position="24"/>
        <end position="189"/>
    </location>
</feature>
<organism evidence="2 3">
    <name type="scientific">Cordyceps militaris (strain CM01)</name>
    <name type="common">Caterpillar fungus</name>
    <dbReference type="NCBI Taxonomy" id="983644"/>
    <lineage>
        <taxon>Eukaryota</taxon>
        <taxon>Fungi</taxon>
        <taxon>Dikarya</taxon>
        <taxon>Ascomycota</taxon>
        <taxon>Pezizomycotina</taxon>
        <taxon>Sordariomycetes</taxon>
        <taxon>Hypocreomycetidae</taxon>
        <taxon>Hypocreales</taxon>
        <taxon>Cordycipitaceae</taxon>
        <taxon>Cordyceps</taxon>
    </lineage>
</organism>
<dbReference type="VEuPathDB" id="FungiDB:CCM_08333"/>